<feature type="signal peptide" evidence="1">
    <location>
        <begin position="1"/>
        <end position="16"/>
    </location>
</feature>
<gene>
    <name evidence="2" type="ORF">VDGE_30126</name>
</gene>
<feature type="chain" id="PRO_5019480674" evidence="1">
    <location>
        <begin position="17"/>
        <end position="75"/>
    </location>
</feature>
<organism evidence="2 3">
    <name type="scientific">Verticillium dahliae</name>
    <name type="common">Verticillium wilt</name>
    <dbReference type="NCBI Taxonomy" id="27337"/>
    <lineage>
        <taxon>Eukaryota</taxon>
        <taxon>Fungi</taxon>
        <taxon>Dikarya</taxon>
        <taxon>Ascomycota</taxon>
        <taxon>Pezizomycotina</taxon>
        <taxon>Sordariomycetes</taxon>
        <taxon>Hypocreomycetidae</taxon>
        <taxon>Glomerellales</taxon>
        <taxon>Plectosphaerellaceae</taxon>
        <taxon>Verticillium</taxon>
    </lineage>
</organism>
<reference evidence="2 3" key="1">
    <citation type="submission" date="2018-12" db="EMBL/GenBank/DDBJ databases">
        <title>Genome of Verticillium dahliae isolate Getta Getta.</title>
        <authorList>
            <person name="Gardiner D.M."/>
        </authorList>
    </citation>
    <scope>NUCLEOTIDE SEQUENCE [LARGE SCALE GENOMIC DNA]</scope>
    <source>
        <strain evidence="2 3">Getta Getta</strain>
    </source>
</reference>
<name>A0A444RZI9_VERDA</name>
<dbReference type="EMBL" id="RSDZ01000049">
    <property type="protein sequence ID" value="RXG46595.1"/>
    <property type="molecule type" value="Genomic_DNA"/>
</dbReference>
<accession>A0A444RZI9</accession>
<dbReference type="AlphaFoldDB" id="A0A444RZI9"/>
<protein>
    <submittedName>
        <fullName evidence="2">Uncharacterized protein</fullName>
    </submittedName>
</protein>
<dbReference type="Proteomes" id="UP000288725">
    <property type="component" value="Chromosome 8"/>
</dbReference>
<sequence>MIIVALCCGLVLTAEQSWPQAEPYWTGGKPQSGSGQGRSWLPFRSLANYLFQQQRTRLVSVYLDHGRLKSRRRGF</sequence>
<keyword evidence="1" id="KW-0732">Signal</keyword>
<comment type="caution">
    <text evidence="2">The sequence shown here is derived from an EMBL/GenBank/DDBJ whole genome shotgun (WGS) entry which is preliminary data.</text>
</comment>
<evidence type="ECO:0000313" key="2">
    <source>
        <dbReference type="EMBL" id="RXG46595.1"/>
    </source>
</evidence>
<evidence type="ECO:0000256" key="1">
    <source>
        <dbReference type="SAM" id="SignalP"/>
    </source>
</evidence>
<proteinExistence type="predicted"/>
<evidence type="ECO:0000313" key="3">
    <source>
        <dbReference type="Proteomes" id="UP000288725"/>
    </source>
</evidence>